<evidence type="ECO:0000313" key="4">
    <source>
        <dbReference type="Proteomes" id="UP001152797"/>
    </source>
</evidence>
<dbReference type="EMBL" id="CAMXCT010002731">
    <property type="protein sequence ID" value="CAI4000087.1"/>
    <property type="molecule type" value="Genomic_DNA"/>
</dbReference>
<feature type="region of interest" description="Disordered" evidence="1">
    <location>
        <begin position="53"/>
        <end position="142"/>
    </location>
</feature>
<name>A0A9P1G7H4_9DINO</name>
<dbReference type="EMBL" id="CAMXCT030002731">
    <property type="protein sequence ID" value="CAL4787399.1"/>
    <property type="molecule type" value="Genomic_DNA"/>
</dbReference>
<accession>A0A9P1G7H4</accession>
<evidence type="ECO:0000313" key="2">
    <source>
        <dbReference type="EMBL" id="CAI4000087.1"/>
    </source>
</evidence>
<sequence>MAPEVVRLQLDLASERRCREQLEKKVVNPTQRSPRVPPVNKATWSFESILPRERKSLKAPEQGSQPVQVSKETSETLQNLDDLDGATAQKEFRTEQSTALSDLSATASASLERENEGDNHVSDESKTTAASGQASAESAQSAAEAIDVQGIATCFVQVTARLEMPMRDVKAMPLIVKE</sequence>
<dbReference type="Proteomes" id="UP001152797">
    <property type="component" value="Unassembled WGS sequence"/>
</dbReference>
<dbReference type="OrthoDB" id="430415at2759"/>
<reference evidence="3" key="2">
    <citation type="submission" date="2024-04" db="EMBL/GenBank/DDBJ databases">
        <authorList>
            <person name="Chen Y."/>
            <person name="Shah S."/>
            <person name="Dougan E. K."/>
            <person name="Thang M."/>
            <person name="Chan C."/>
        </authorList>
    </citation>
    <scope>NUCLEOTIDE SEQUENCE [LARGE SCALE GENOMIC DNA]</scope>
</reference>
<reference evidence="2" key="1">
    <citation type="submission" date="2022-10" db="EMBL/GenBank/DDBJ databases">
        <authorList>
            <person name="Chen Y."/>
            <person name="Dougan E. K."/>
            <person name="Chan C."/>
            <person name="Rhodes N."/>
            <person name="Thang M."/>
        </authorList>
    </citation>
    <scope>NUCLEOTIDE SEQUENCE</scope>
</reference>
<gene>
    <name evidence="2" type="ORF">C1SCF055_LOCUS26234</name>
</gene>
<keyword evidence="4" id="KW-1185">Reference proteome</keyword>
<comment type="caution">
    <text evidence="2">The sequence shown here is derived from an EMBL/GenBank/DDBJ whole genome shotgun (WGS) entry which is preliminary data.</text>
</comment>
<feature type="compositionally biased region" description="Low complexity" evidence="1">
    <location>
        <begin position="129"/>
        <end position="142"/>
    </location>
</feature>
<dbReference type="EMBL" id="CAMXCT020002731">
    <property type="protein sequence ID" value="CAL1153462.1"/>
    <property type="molecule type" value="Genomic_DNA"/>
</dbReference>
<protein>
    <submittedName>
        <fullName evidence="2">Uncharacterized protein</fullName>
    </submittedName>
</protein>
<evidence type="ECO:0000256" key="1">
    <source>
        <dbReference type="SAM" id="MobiDB-lite"/>
    </source>
</evidence>
<feature type="compositionally biased region" description="Polar residues" evidence="1">
    <location>
        <begin position="62"/>
        <end position="79"/>
    </location>
</feature>
<dbReference type="AlphaFoldDB" id="A0A9P1G7H4"/>
<evidence type="ECO:0000313" key="3">
    <source>
        <dbReference type="EMBL" id="CAL1153462.1"/>
    </source>
</evidence>
<organism evidence="2">
    <name type="scientific">Cladocopium goreaui</name>
    <dbReference type="NCBI Taxonomy" id="2562237"/>
    <lineage>
        <taxon>Eukaryota</taxon>
        <taxon>Sar</taxon>
        <taxon>Alveolata</taxon>
        <taxon>Dinophyceae</taxon>
        <taxon>Suessiales</taxon>
        <taxon>Symbiodiniaceae</taxon>
        <taxon>Cladocopium</taxon>
    </lineage>
</organism>
<proteinExistence type="predicted"/>
<feature type="compositionally biased region" description="Low complexity" evidence="1">
    <location>
        <begin position="97"/>
        <end position="110"/>
    </location>
</feature>
<feature type="compositionally biased region" description="Basic and acidic residues" evidence="1">
    <location>
        <begin position="111"/>
        <end position="126"/>
    </location>
</feature>